<accession>A0A158PJA5</accession>
<feature type="compositionally biased region" description="Basic and acidic residues" evidence="2">
    <location>
        <begin position="170"/>
        <end position="179"/>
    </location>
</feature>
<dbReference type="OMA" id="ADGCAND"/>
<dbReference type="PANTHER" id="PTHR12353">
    <property type="entry name" value="DISKS LARGE-ASSOCIATED PROTEIN DAP SAP90/PSD-95-ASSOCIATED PROTEIN"/>
    <property type="match status" value="1"/>
</dbReference>
<dbReference type="GO" id="GO:0023052">
    <property type="term" value="P:signaling"/>
    <property type="evidence" value="ECO:0007669"/>
    <property type="project" value="InterPro"/>
</dbReference>
<name>A0A158PJA5_ANGCS</name>
<dbReference type="SUPFAM" id="SSF47592">
    <property type="entry name" value="SWIB/MDM2 domain"/>
    <property type="match status" value="1"/>
</dbReference>
<dbReference type="InterPro" id="IPR003121">
    <property type="entry name" value="SWIB_MDM2_domain"/>
</dbReference>
<dbReference type="InterPro" id="IPR019835">
    <property type="entry name" value="SWIB_domain"/>
</dbReference>
<evidence type="ECO:0000313" key="5">
    <source>
        <dbReference type="EMBL" id="VDM60108.1"/>
    </source>
</evidence>
<feature type="compositionally biased region" description="Acidic residues" evidence="2">
    <location>
        <begin position="100"/>
        <end position="109"/>
    </location>
</feature>
<dbReference type="AlphaFoldDB" id="A0A158PJA5"/>
<dbReference type="Proteomes" id="UP000267027">
    <property type="component" value="Unassembled WGS sequence"/>
</dbReference>
<evidence type="ECO:0000313" key="6">
    <source>
        <dbReference type="Proteomes" id="UP000267027"/>
    </source>
</evidence>
<feature type="region of interest" description="Disordered" evidence="2">
    <location>
        <begin position="519"/>
        <end position="538"/>
    </location>
</feature>
<dbReference type="GO" id="GO:0060090">
    <property type="term" value="F:molecular adaptor activity"/>
    <property type="evidence" value="ECO:0007669"/>
    <property type="project" value="TreeGrafter"/>
</dbReference>
<dbReference type="STRING" id="334426.A0A158PJA5"/>
<feature type="domain" description="DEK-C" evidence="4">
    <location>
        <begin position="10"/>
        <end position="65"/>
    </location>
</feature>
<gene>
    <name evidence="5" type="ORF">ACOC_LOCUS8523</name>
</gene>
<dbReference type="Gene3D" id="1.10.245.10">
    <property type="entry name" value="SWIB/MDM2 domain"/>
    <property type="match status" value="1"/>
</dbReference>
<feature type="region of interest" description="Disordered" evidence="2">
    <location>
        <begin position="70"/>
        <end position="128"/>
    </location>
</feature>
<evidence type="ECO:0000259" key="3">
    <source>
        <dbReference type="PROSITE" id="PS51925"/>
    </source>
</evidence>
<comment type="similarity">
    <text evidence="1">Belongs to the SAPAP family.</text>
</comment>
<dbReference type="PROSITE" id="PS51925">
    <property type="entry name" value="SWIB_MDM2"/>
    <property type="match status" value="1"/>
</dbReference>
<dbReference type="SMART" id="SM00151">
    <property type="entry name" value="SWIB"/>
    <property type="match status" value="1"/>
</dbReference>
<dbReference type="GO" id="GO:0098978">
    <property type="term" value="C:glutamatergic synapse"/>
    <property type="evidence" value="ECO:0007669"/>
    <property type="project" value="TreeGrafter"/>
</dbReference>
<reference evidence="5 6" key="2">
    <citation type="submission" date="2018-11" db="EMBL/GenBank/DDBJ databases">
        <authorList>
            <consortium name="Pathogen Informatics"/>
        </authorList>
    </citation>
    <scope>NUCLEOTIDE SEQUENCE [LARGE SCALE GENOMIC DNA]</scope>
    <source>
        <strain evidence="5 6">Costa Rica</strain>
    </source>
</reference>
<dbReference type="PANTHER" id="PTHR12353:SF31">
    <property type="entry name" value="LD44824P"/>
    <property type="match status" value="1"/>
</dbReference>
<dbReference type="InterPro" id="IPR005026">
    <property type="entry name" value="SAPAP"/>
</dbReference>
<dbReference type="WBParaSite" id="ACOC_0000852201-mRNA-1">
    <property type="protein sequence ID" value="ACOC_0000852201-mRNA-1"/>
    <property type="gene ID" value="ACOC_0000852201"/>
</dbReference>
<dbReference type="GO" id="GO:0099572">
    <property type="term" value="C:postsynaptic specialization"/>
    <property type="evidence" value="ECO:0007669"/>
    <property type="project" value="TreeGrafter"/>
</dbReference>
<evidence type="ECO:0000256" key="1">
    <source>
        <dbReference type="ARBA" id="ARBA00008839"/>
    </source>
</evidence>
<feature type="region of interest" description="Disordered" evidence="2">
    <location>
        <begin position="155"/>
        <end position="179"/>
    </location>
</feature>
<reference evidence="7" key="1">
    <citation type="submission" date="2016-04" db="UniProtKB">
        <authorList>
            <consortium name="WormBaseParasite"/>
        </authorList>
    </citation>
    <scope>IDENTIFICATION</scope>
</reference>
<proteinExistence type="inferred from homology"/>
<feature type="domain" description="DM2" evidence="3">
    <location>
        <begin position="183"/>
        <end position="264"/>
    </location>
</feature>
<protein>
    <submittedName>
        <fullName evidence="7">SWIB domain-containing protein</fullName>
    </submittedName>
</protein>
<sequence>MSSSDDDTFPVNRNEAMDAIEKMIKLEGLEKLTSSKIRAHLSTTFNQNFDGYRKEVDELTRKVIERREKTIEASSSHSAEAVPKYPQHFSPVGPPHPSESDSDSSDEDVVNDRNIYPKKKRSLKRKAENNDGEVDLMTAVKHRRRAAADRAVQILKKTADRTDRSKKRDKNAPKEDHSGKFGRMTKLCLLSEELQSIVGARFMKRCDVIAKMWEYLRANNLFDPKDKRFCFVDDKLKGSFFARLGRRVRSKSPAVSRLSSETPKTCKNHCAHSGADGCANDVDCADLCHSPHLFGSFIHKLSRRKSKKSSGKLDGHFSKDETHTLPHDIGKTIQQAKLSTPRSAMSESDLRHVTVCRGTDVALTPMTGVSQFVSEDNLAVAECGTPAYRVPSYIRVSCALNGYTKSPRHLESSATRSLGRSLVERRLGMFESISSDRRELLNQIGKESPGDQTMGTSFSTPVRALIRQFDRLQLCSKDKKNATESCEPIRSFVTKQPTSPTLGSHSVEKSAKSGRILDDVNERSSDPPTIIGLMPDVPVMGTDMRTGEDFDRLLESVRSRLQASIAQVLSELEEVESIPEEAESSIRIAAGKAQLLVRNKLSKFEELVKKHLNPIKGDPQPATVDDLEGYWALVEIELLDIDECFKKVCRSVT</sequence>
<dbReference type="PROSITE" id="PS51998">
    <property type="entry name" value="DEK_C"/>
    <property type="match status" value="1"/>
</dbReference>
<dbReference type="Pfam" id="PF03359">
    <property type="entry name" value="GKAP"/>
    <property type="match status" value="1"/>
</dbReference>
<dbReference type="InterPro" id="IPR036885">
    <property type="entry name" value="SWIB_MDM2_dom_sf"/>
</dbReference>
<organism evidence="7">
    <name type="scientific">Angiostrongylus costaricensis</name>
    <name type="common">Nematode worm</name>
    <dbReference type="NCBI Taxonomy" id="334426"/>
    <lineage>
        <taxon>Eukaryota</taxon>
        <taxon>Metazoa</taxon>
        <taxon>Ecdysozoa</taxon>
        <taxon>Nematoda</taxon>
        <taxon>Chromadorea</taxon>
        <taxon>Rhabditida</taxon>
        <taxon>Rhabditina</taxon>
        <taxon>Rhabditomorpha</taxon>
        <taxon>Strongyloidea</taxon>
        <taxon>Metastrongylidae</taxon>
        <taxon>Angiostrongylus</taxon>
    </lineage>
</organism>
<dbReference type="Pfam" id="PF02201">
    <property type="entry name" value="SWIB"/>
    <property type="match status" value="1"/>
</dbReference>
<dbReference type="CDD" id="cd10567">
    <property type="entry name" value="SWIB-MDM2_like"/>
    <property type="match status" value="1"/>
</dbReference>
<evidence type="ECO:0000259" key="4">
    <source>
        <dbReference type="PROSITE" id="PS51998"/>
    </source>
</evidence>
<dbReference type="EMBL" id="UYYA01004167">
    <property type="protein sequence ID" value="VDM60108.1"/>
    <property type="molecule type" value="Genomic_DNA"/>
</dbReference>
<keyword evidence="6" id="KW-1185">Reference proteome</keyword>
<dbReference type="InterPro" id="IPR014876">
    <property type="entry name" value="DEK_C"/>
</dbReference>
<evidence type="ECO:0000256" key="2">
    <source>
        <dbReference type="SAM" id="MobiDB-lite"/>
    </source>
</evidence>
<evidence type="ECO:0000313" key="7">
    <source>
        <dbReference type="WBParaSite" id="ACOC_0000852201-mRNA-1"/>
    </source>
</evidence>
<dbReference type="OrthoDB" id="10036956at2759"/>